<protein>
    <submittedName>
        <fullName evidence="1">DUF1289 domain-containing protein</fullName>
    </submittedName>
</protein>
<dbReference type="Pfam" id="PF06945">
    <property type="entry name" value="DUF1289"/>
    <property type="match status" value="1"/>
</dbReference>
<keyword evidence="2" id="KW-1185">Reference proteome</keyword>
<name>A0A845M5J1_9RHOB</name>
<proteinExistence type="predicted"/>
<gene>
    <name evidence="1" type="ORF">GQE99_08090</name>
</gene>
<dbReference type="PANTHER" id="PTHR35175:SF2">
    <property type="entry name" value="DUF1289 DOMAIN-CONTAINING PROTEIN"/>
    <property type="match status" value="1"/>
</dbReference>
<evidence type="ECO:0000313" key="2">
    <source>
        <dbReference type="Proteomes" id="UP000467322"/>
    </source>
</evidence>
<dbReference type="AlphaFoldDB" id="A0A845M5J1"/>
<comment type="caution">
    <text evidence="1">The sequence shown here is derived from an EMBL/GenBank/DDBJ whole genome shotgun (WGS) entry which is preliminary data.</text>
</comment>
<reference evidence="1 2" key="1">
    <citation type="submission" date="2019-12" db="EMBL/GenBank/DDBJ databases">
        <title>Maritimibacter sp. nov. sp. isolated from sea sand.</title>
        <authorList>
            <person name="Kim J."/>
            <person name="Jeong S.E."/>
            <person name="Jung H.S."/>
            <person name="Jeon C.O."/>
        </authorList>
    </citation>
    <scope>NUCLEOTIDE SEQUENCE [LARGE SCALE GENOMIC DNA]</scope>
    <source>
        <strain evidence="1 2">DP07</strain>
    </source>
</reference>
<dbReference type="Proteomes" id="UP000467322">
    <property type="component" value="Unassembled WGS sequence"/>
</dbReference>
<sequence>MIDDVWVRDEPLSPCTKVCQIHPEMRICIGCYRTIDEIARWSRFTDMERREIMEALPARAPMLAKRKGGRARRHS</sequence>
<dbReference type="RefSeq" id="WP_161351090.1">
    <property type="nucleotide sequence ID" value="NZ_WTUX01000011.1"/>
</dbReference>
<accession>A0A845M5J1</accession>
<dbReference type="InterPro" id="IPR010710">
    <property type="entry name" value="DUF1289"/>
</dbReference>
<dbReference type="PANTHER" id="PTHR35175">
    <property type="entry name" value="DUF1289 DOMAIN-CONTAINING PROTEIN"/>
    <property type="match status" value="1"/>
</dbReference>
<organism evidence="1 2">
    <name type="scientific">Maritimibacter harenae</name>
    <dbReference type="NCBI Taxonomy" id="2606218"/>
    <lineage>
        <taxon>Bacteria</taxon>
        <taxon>Pseudomonadati</taxon>
        <taxon>Pseudomonadota</taxon>
        <taxon>Alphaproteobacteria</taxon>
        <taxon>Rhodobacterales</taxon>
        <taxon>Roseobacteraceae</taxon>
        <taxon>Maritimibacter</taxon>
    </lineage>
</organism>
<evidence type="ECO:0000313" key="1">
    <source>
        <dbReference type="EMBL" id="MZR12977.1"/>
    </source>
</evidence>
<dbReference type="EMBL" id="WTUX01000011">
    <property type="protein sequence ID" value="MZR12977.1"/>
    <property type="molecule type" value="Genomic_DNA"/>
</dbReference>